<reference evidence="2" key="1">
    <citation type="submission" date="2023-10" db="EMBL/GenBank/DDBJ databases">
        <title>Genome assemblies of two species of porcelain crab, Petrolisthes cinctipes and Petrolisthes manimaculis (Anomura: Porcellanidae).</title>
        <authorList>
            <person name="Angst P."/>
        </authorList>
    </citation>
    <scope>NUCLEOTIDE SEQUENCE</scope>
    <source>
        <strain evidence="2">PB745_01</strain>
        <tissue evidence="2">Gill</tissue>
    </source>
</reference>
<evidence type="ECO:0000313" key="2">
    <source>
        <dbReference type="EMBL" id="KAK3866314.1"/>
    </source>
</evidence>
<evidence type="ECO:0000313" key="3">
    <source>
        <dbReference type="Proteomes" id="UP001286313"/>
    </source>
</evidence>
<feature type="region of interest" description="Disordered" evidence="1">
    <location>
        <begin position="1"/>
        <end position="20"/>
    </location>
</feature>
<dbReference type="Proteomes" id="UP001286313">
    <property type="component" value="Unassembled WGS sequence"/>
</dbReference>
<proteinExistence type="predicted"/>
<dbReference type="AlphaFoldDB" id="A0AAE1F3M2"/>
<sequence length="218" mass="24215">MRDLGVVNASEVNSGPQPAAPQIQVTNEKEMMLKMASRSDARPGIFFSPTPSPRRLGKKWRVFADWVRIRGGGREKTEYRALLPEPRERLGDNSFTSARIKVSKFMMPTEPVLRGDWFDHIICFSVHCGGEFYRSGSPPPPQHMHIKVIYRKLSTSVNVVTDVGGGGDSGVLAGVRAGQNYGWARVKCGAMEYSEGQDECDKKCLPREDDVEKGKDIA</sequence>
<comment type="caution">
    <text evidence="2">The sequence shown here is derived from an EMBL/GenBank/DDBJ whole genome shotgun (WGS) entry which is preliminary data.</text>
</comment>
<accession>A0AAE1F3M2</accession>
<keyword evidence="3" id="KW-1185">Reference proteome</keyword>
<dbReference type="EMBL" id="JAWQEG010003422">
    <property type="protein sequence ID" value="KAK3866314.1"/>
    <property type="molecule type" value="Genomic_DNA"/>
</dbReference>
<name>A0AAE1F3M2_PETCI</name>
<evidence type="ECO:0000256" key="1">
    <source>
        <dbReference type="SAM" id="MobiDB-lite"/>
    </source>
</evidence>
<protein>
    <submittedName>
        <fullName evidence="2">Uncharacterized protein</fullName>
    </submittedName>
</protein>
<organism evidence="2 3">
    <name type="scientific">Petrolisthes cinctipes</name>
    <name type="common">Flat porcelain crab</name>
    <dbReference type="NCBI Taxonomy" id="88211"/>
    <lineage>
        <taxon>Eukaryota</taxon>
        <taxon>Metazoa</taxon>
        <taxon>Ecdysozoa</taxon>
        <taxon>Arthropoda</taxon>
        <taxon>Crustacea</taxon>
        <taxon>Multicrustacea</taxon>
        <taxon>Malacostraca</taxon>
        <taxon>Eumalacostraca</taxon>
        <taxon>Eucarida</taxon>
        <taxon>Decapoda</taxon>
        <taxon>Pleocyemata</taxon>
        <taxon>Anomura</taxon>
        <taxon>Galatheoidea</taxon>
        <taxon>Porcellanidae</taxon>
        <taxon>Petrolisthes</taxon>
    </lineage>
</organism>
<gene>
    <name evidence="2" type="ORF">Pcinc_028152</name>
</gene>